<sequence length="334" mass="33973">MTLSLIPASQRRTLDEIDERLDFSVGDRTAKRSAFWLMLTLSGIIAVSGVVADSTATVIGAMIVAPLSTPILGIGLGIVTGRGRLVLASIGYVLAGVVLVTALGVVFAQLLPNPTNVLANSQVLGRTSPTLVDLLAALATGMAGAVAITRRDVGDVLPGVAIAISLVPPLGVVGVCLGSGAPSLALGAFVLFASNVVAMIITSLVVLTIAGYGREAAEAAQDAGEQHSSRSRRRAYAVLAIALVVVTVPMVANSLSSLWSRQIATAAESWLGSTGSVTSEVTGVSWTGSTVTVSVLAPPDLPPVGELQTTVDELVPWDPEVVVVHTVGERSGAG</sequence>
<dbReference type="InterPro" id="IPR005240">
    <property type="entry name" value="DUF389"/>
</dbReference>
<dbReference type="AlphaFoldDB" id="A0A243QF32"/>
<dbReference type="PANTHER" id="PTHR20992">
    <property type="entry name" value="AT15442P-RELATED"/>
    <property type="match status" value="1"/>
</dbReference>
<gene>
    <name evidence="2" type="ORF">CA982_04050</name>
</gene>
<evidence type="ECO:0000256" key="1">
    <source>
        <dbReference type="SAM" id="Phobius"/>
    </source>
</evidence>
<keyword evidence="1" id="KW-0812">Transmembrane</keyword>
<keyword evidence="3" id="KW-1185">Reference proteome</keyword>
<feature type="transmembrane region" description="Helical" evidence="1">
    <location>
        <begin position="58"/>
        <end position="79"/>
    </location>
</feature>
<feature type="transmembrane region" description="Helical" evidence="1">
    <location>
        <begin position="234"/>
        <end position="252"/>
    </location>
</feature>
<evidence type="ECO:0000313" key="2">
    <source>
        <dbReference type="EMBL" id="OUC80368.1"/>
    </source>
</evidence>
<reference evidence="2 3" key="1">
    <citation type="submission" date="2017-05" db="EMBL/GenBank/DDBJ databases">
        <title>Biotechnological potential of actinobacteria isolated from South African environments.</title>
        <authorList>
            <person name="Le Roes-Hill M."/>
            <person name="Prins A."/>
            <person name="Durrell K.A."/>
        </authorList>
    </citation>
    <scope>NUCLEOTIDE SEQUENCE [LARGE SCALE GENOMIC DNA]</scope>
    <source>
        <strain evidence="2">BS2</strain>
    </source>
</reference>
<dbReference type="EMBL" id="NGFO01000003">
    <property type="protein sequence ID" value="OUC80368.1"/>
    <property type="molecule type" value="Genomic_DNA"/>
</dbReference>
<dbReference type="PANTHER" id="PTHR20992:SF9">
    <property type="entry name" value="AT15442P-RELATED"/>
    <property type="match status" value="1"/>
</dbReference>
<name>A0A243QF32_9ACTN</name>
<keyword evidence="1" id="KW-1133">Transmembrane helix</keyword>
<proteinExistence type="predicted"/>
<dbReference type="Pfam" id="PF04087">
    <property type="entry name" value="DUF389"/>
    <property type="match status" value="1"/>
</dbReference>
<feature type="transmembrane region" description="Helical" evidence="1">
    <location>
        <begin position="131"/>
        <end position="149"/>
    </location>
</feature>
<feature type="transmembrane region" description="Helical" evidence="1">
    <location>
        <begin position="34"/>
        <end position="52"/>
    </location>
</feature>
<accession>A0A243QF32</accession>
<dbReference type="RefSeq" id="WP_086534061.1">
    <property type="nucleotide sequence ID" value="NZ_JBLKRZ010000001.1"/>
</dbReference>
<feature type="transmembrane region" description="Helical" evidence="1">
    <location>
        <begin position="186"/>
        <end position="213"/>
    </location>
</feature>
<dbReference type="STRING" id="417102.CA982_04050"/>
<feature type="transmembrane region" description="Helical" evidence="1">
    <location>
        <begin position="156"/>
        <end position="180"/>
    </location>
</feature>
<dbReference type="Proteomes" id="UP000194632">
    <property type="component" value="Unassembled WGS sequence"/>
</dbReference>
<evidence type="ECO:0000313" key="3">
    <source>
        <dbReference type="Proteomes" id="UP000194632"/>
    </source>
</evidence>
<dbReference type="NCBIfam" id="TIGR00341">
    <property type="entry name" value="TIGR00341 family protein"/>
    <property type="match status" value="1"/>
</dbReference>
<protein>
    <submittedName>
        <fullName evidence="2">TIGR00341 family protein</fullName>
    </submittedName>
</protein>
<dbReference type="OrthoDB" id="9790659at2"/>
<feature type="transmembrane region" description="Helical" evidence="1">
    <location>
        <begin position="86"/>
        <end position="111"/>
    </location>
</feature>
<organism evidence="2 3">
    <name type="scientific">Gordonia lacunae</name>
    <dbReference type="NCBI Taxonomy" id="417102"/>
    <lineage>
        <taxon>Bacteria</taxon>
        <taxon>Bacillati</taxon>
        <taxon>Actinomycetota</taxon>
        <taxon>Actinomycetes</taxon>
        <taxon>Mycobacteriales</taxon>
        <taxon>Gordoniaceae</taxon>
        <taxon>Gordonia</taxon>
    </lineage>
</organism>
<comment type="caution">
    <text evidence="2">The sequence shown here is derived from an EMBL/GenBank/DDBJ whole genome shotgun (WGS) entry which is preliminary data.</text>
</comment>
<keyword evidence="1" id="KW-0472">Membrane</keyword>